<feature type="domain" description="Ig-like" evidence="2">
    <location>
        <begin position="241"/>
        <end position="306"/>
    </location>
</feature>
<evidence type="ECO:0000256" key="1">
    <source>
        <dbReference type="SAM" id="MobiDB-lite"/>
    </source>
</evidence>
<feature type="region of interest" description="Disordered" evidence="1">
    <location>
        <begin position="213"/>
        <end position="249"/>
    </location>
</feature>
<reference evidence="3 4" key="1">
    <citation type="submission" date="2024-05" db="EMBL/GenBank/DDBJ databases">
        <title>Genome sequencing and assembly of Indian major carp, Cirrhinus mrigala (Hamilton, 1822).</title>
        <authorList>
            <person name="Mohindra V."/>
            <person name="Chowdhury L.M."/>
            <person name="Lal K."/>
            <person name="Jena J.K."/>
        </authorList>
    </citation>
    <scope>NUCLEOTIDE SEQUENCE [LARGE SCALE GENOMIC DNA]</scope>
    <source>
        <strain evidence="3">CM1030</strain>
        <tissue evidence="3">Blood</tissue>
    </source>
</reference>
<dbReference type="PANTHER" id="PTHR46013">
    <property type="entry name" value="VASCULAR CELL ADHESION MOLECULE 1"/>
    <property type="match status" value="1"/>
</dbReference>
<feature type="domain" description="Ig-like" evidence="2">
    <location>
        <begin position="147"/>
        <end position="233"/>
    </location>
</feature>
<dbReference type="Pfam" id="PF13927">
    <property type="entry name" value="Ig_3"/>
    <property type="match status" value="4"/>
</dbReference>
<evidence type="ECO:0000259" key="2">
    <source>
        <dbReference type="PROSITE" id="PS50835"/>
    </source>
</evidence>
<dbReference type="InterPro" id="IPR036179">
    <property type="entry name" value="Ig-like_dom_sf"/>
</dbReference>
<feature type="domain" description="Ig-like" evidence="2">
    <location>
        <begin position="54"/>
        <end position="141"/>
    </location>
</feature>
<dbReference type="InterPro" id="IPR013783">
    <property type="entry name" value="Ig-like_fold"/>
</dbReference>
<proteinExistence type="predicted"/>
<feature type="domain" description="Ig-like" evidence="2">
    <location>
        <begin position="519"/>
        <end position="603"/>
    </location>
</feature>
<dbReference type="InterPro" id="IPR003598">
    <property type="entry name" value="Ig_sub2"/>
</dbReference>
<feature type="non-terminal residue" evidence="3">
    <location>
        <position position="603"/>
    </location>
</feature>
<dbReference type="Pfam" id="PF13895">
    <property type="entry name" value="Ig_2"/>
    <property type="match status" value="1"/>
</dbReference>
<feature type="compositionally biased region" description="Low complexity" evidence="1">
    <location>
        <begin position="223"/>
        <end position="233"/>
    </location>
</feature>
<dbReference type="SMART" id="SM00409">
    <property type="entry name" value="IG"/>
    <property type="match status" value="6"/>
</dbReference>
<feature type="domain" description="Ig-like" evidence="2">
    <location>
        <begin position="329"/>
        <end position="418"/>
    </location>
</feature>
<evidence type="ECO:0000313" key="3">
    <source>
        <dbReference type="EMBL" id="KAL0153267.1"/>
    </source>
</evidence>
<feature type="domain" description="Ig-like" evidence="2">
    <location>
        <begin position="439"/>
        <end position="509"/>
    </location>
</feature>
<dbReference type="Gene3D" id="2.60.40.10">
    <property type="entry name" value="Immunoglobulins"/>
    <property type="match status" value="6"/>
</dbReference>
<accession>A0ABD0MWR5</accession>
<dbReference type="PROSITE" id="PS50835">
    <property type="entry name" value="IG_LIKE"/>
    <property type="match status" value="6"/>
</dbReference>
<dbReference type="EMBL" id="JAMKFB020000123">
    <property type="protein sequence ID" value="KAL0153267.1"/>
    <property type="molecule type" value="Genomic_DNA"/>
</dbReference>
<dbReference type="AlphaFoldDB" id="A0ABD0MWR5"/>
<gene>
    <name evidence="3" type="ORF">M9458_051442</name>
</gene>
<name>A0ABD0MWR5_CIRMR</name>
<dbReference type="SUPFAM" id="SSF48726">
    <property type="entry name" value="Immunoglobulin"/>
    <property type="match status" value="6"/>
</dbReference>
<dbReference type="SMART" id="SM00408">
    <property type="entry name" value="IGc2"/>
    <property type="match status" value="6"/>
</dbReference>
<keyword evidence="4" id="KW-1185">Reference proteome</keyword>
<sequence>MLQTSDHYTVNGDTLSIVKAISSDQDYYWCRGQRDERPQSSYFSAGYIDVKALPISTLTVTPDSPVFTGETVNMTCVIESYSDWRYEWYKDSTNVSEHYSVNRDTLTIRGVEKADAGQFTCKGLRDGRPNSSQSSSAVYLTVMDLPPSTLTVTPDSPVFTGETVNMTCVIESYSDWRYEWDKDSTKVSEHYTVNRDTLSIRGVKKSDAGQFTCKGLRDGRPNSSQSSSAVSLSVTDLKPKPELTSDPAGAALTGNTVTLTCRMDLSTGWDFYWYKHTPNSETKTETNSYRVNIDSVSDGGQYWCRAGRGKPVYYTQFGDALWVNVTVSPKAVVTVQPDERVFRGETVTLRCDIKWGGDTEWTYRWEIEGKIDYQYKNSVSQISTQEWNISSVDHVHSGKYTCTGQKNTQCSQRSDAVTLNVSAGAQAAVRVSPQPWLTEGDSVTLICEVTGSSTGWTFSWFRDDDHLSDSSRGAGGSYTLSPAALQHTGVYTCRAERGRPAYYTNYSNTQPLWITGVSPSVSLVVSPSRSQHFSSESLSLRCKDQSNSTGWTVRRYTDRNTEDCSKQTGSTCRIVSLSTSDTGVYWCQSESGEKCHPLNITVH</sequence>
<protein>
    <recommendedName>
        <fullName evidence="2">Ig-like domain-containing protein</fullName>
    </recommendedName>
</protein>
<dbReference type="CDD" id="cd00096">
    <property type="entry name" value="Ig"/>
    <property type="match status" value="3"/>
</dbReference>
<evidence type="ECO:0000313" key="4">
    <source>
        <dbReference type="Proteomes" id="UP001529510"/>
    </source>
</evidence>
<organism evidence="3 4">
    <name type="scientific">Cirrhinus mrigala</name>
    <name type="common">Mrigala</name>
    <dbReference type="NCBI Taxonomy" id="683832"/>
    <lineage>
        <taxon>Eukaryota</taxon>
        <taxon>Metazoa</taxon>
        <taxon>Chordata</taxon>
        <taxon>Craniata</taxon>
        <taxon>Vertebrata</taxon>
        <taxon>Euteleostomi</taxon>
        <taxon>Actinopterygii</taxon>
        <taxon>Neopterygii</taxon>
        <taxon>Teleostei</taxon>
        <taxon>Ostariophysi</taxon>
        <taxon>Cypriniformes</taxon>
        <taxon>Cyprinidae</taxon>
        <taxon>Labeoninae</taxon>
        <taxon>Labeonini</taxon>
        <taxon>Cirrhinus</taxon>
    </lineage>
</organism>
<comment type="caution">
    <text evidence="3">The sequence shown here is derived from an EMBL/GenBank/DDBJ whole genome shotgun (WGS) entry which is preliminary data.</text>
</comment>
<dbReference type="InterPro" id="IPR003599">
    <property type="entry name" value="Ig_sub"/>
</dbReference>
<dbReference type="Proteomes" id="UP001529510">
    <property type="component" value="Unassembled WGS sequence"/>
</dbReference>
<dbReference type="PANTHER" id="PTHR46013:SF7">
    <property type="entry name" value="IG-LIKE DOMAIN-CONTAINING PROTEIN"/>
    <property type="match status" value="1"/>
</dbReference>
<dbReference type="InterPro" id="IPR007110">
    <property type="entry name" value="Ig-like_dom"/>
</dbReference>